<gene>
    <name evidence="1" type="ORF">RPERSI_LOCUS21950</name>
</gene>
<dbReference type="Proteomes" id="UP000789920">
    <property type="component" value="Unassembled WGS sequence"/>
</dbReference>
<proteinExistence type="predicted"/>
<evidence type="ECO:0000313" key="1">
    <source>
        <dbReference type="EMBL" id="CAG8805511.1"/>
    </source>
</evidence>
<dbReference type="EMBL" id="CAJVQC010065440">
    <property type="protein sequence ID" value="CAG8805511.1"/>
    <property type="molecule type" value="Genomic_DNA"/>
</dbReference>
<evidence type="ECO:0000313" key="2">
    <source>
        <dbReference type="Proteomes" id="UP000789920"/>
    </source>
</evidence>
<reference evidence="1" key="1">
    <citation type="submission" date="2021-06" db="EMBL/GenBank/DDBJ databases">
        <authorList>
            <person name="Kallberg Y."/>
            <person name="Tangrot J."/>
            <person name="Rosling A."/>
        </authorList>
    </citation>
    <scope>NUCLEOTIDE SEQUENCE</scope>
    <source>
        <strain evidence="1">MA461A</strain>
    </source>
</reference>
<sequence length="209" mass="24354">CLDLAELKPPHFNCRGYATSVFLKRQSAAFFSFFFGSSKKRRIDVEIVAASLVRQQELPYSITRSEAYKGASIRNVKSDEFLYLPSEPLSERLRNYLAKSKKPDKNSKEDVQAWFNGLIGFQMINGCRQLLWTRLDKGQLLDYIYVMVQQQPSRQLFSASLLDRIFFYMVTFDKGVNIYKEINLKLVNGFALFWHMIARESPYTEIVKD</sequence>
<name>A0ACA9RQB1_9GLOM</name>
<protein>
    <submittedName>
        <fullName evidence="1">21949_t:CDS:1</fullName>
    </submittedName>
</protein>
<comment type="caution">
    <text evidence="1">The sequence shown here is derived from an EMBL/GenBank/DDBJ whole genome shotgun (WGS) entry which is preliminary data.</text>
</comment>
<keyword evidence="2" id="KW-1185">Reference proteome</keyword>
<feature type="non-terminal residue" evidence="1">
    <location>
        <position position="1"/>
    </location>
</feature>
<accession>A0ACA9RQB1</accession>
<organism evidence="1 2">
    <name type="scientific">Racocetra persica</name>
    <dbReference type="NCBI Taxonomy" id="160502"/>
    <lineage>
        <taxon>Eukaryota</taxon>
        <taxon>Fungi</taxon>
        <taxon>Fungi incertae sedis</taxon>
        <taxon>Mucoromycota</taxon>
        <taxon>Glomeromycotina</taxon>
        <taxon>Glomeromycetes</taxon>
        <taxon>Diversisporales</taxon>
        <taxon>Gigasporaceae</taxon>
        <taxon>Racocetra</taxon>
    </lineage>
</organism>